<keyword evidence="4 6" id="KW-1133">Transmembrane helix</keyword>
<dbReference type="AlphaFoldDB" id="F1ZCM8"/>
<evidence type="ECO:0000313" key="8">
    <source>
        <dbReference type="Proteomes" id="UP000004728"/>
    </source>
</evidence>
<dbReference type="Pfam" id="PF01810">
    <property type="entry name" value="LysE"/>
    <property type="match status" value="1"/>
</dbReference>
<feature type="transmembrane region" description="Helical" evidence="6">
    <location>
        <begin position="140"/>
        <end position="169"/>
    </location>
</feature>
<dbReference type="STRING" id="983920.Y88_2960"/>
<evidence type="ECO:0000256" key="6">
    <source>
        <dbReference type="SAM" id="Phobius"/>
    </source>
</evidence>
<dbReference type="InterPro" id="IPR001123">
    <property type="entry name" value="LeuE-type"/>
</dbReference>
<dbReference type="InParanoid" id="F1ZCM8"/>
<keyword evidence="8" id="KW-1185">Reference proteome</keyword>
<dbReference type="PANTHER" id="PTHR30086:SF20">
    <property type="entry name" value="ARGININE EXPORTER PROTEIN ARGO-RELATED"/>
    <property type="match status" value="1"/>
</dbReference>
<dbReference type="PIRSF" id="PIRSF006324">
    <property type="entry name" value="LeuE"/>
    <property type="match status" value="1"/>
</dbReference>
<evidence type="ECO:0000256" key="4">
    <source>
        <dbReference type="ARBA" id="ARBA00022989"/>
    </source>
</evidence>
<keyword evidence="3 6" id="KW-0812">Transmembrane</keyword>
<dbReference type="GO" id="GO:0015171">
    <property type="term" value="F:amino acid transmembrane transporter activity"/>
    <property type="evidence" value="ECO:0007669"/>
    <property type="project" value="TreeGrafter"/>
</dbReference>
<feature type="transmembrane region" description="Helical" evidence="6">
    <location>
        <begin position="68"/>
        <end position="86"/>
    </location>
</feature>
<organism evidence="7 8">
    <name type="scientific">Novosphingobium nitrogenifigens DSM 19370</name>
    <dbReference type="NCBI Taxonomy" id="983920"/>
    <lineage>
        <taxon>Bacteria</taxon>
        <taxon>Pseudomonadati</taxon>
        <taxon>Pseudomonadota</taxon>
        <taxon>Alphaproteobacteria</taxon>
        <taxon>Sphingomonadales</taxon>
        <taxon>Sphingomonadaceae</taxon>
        <taxon>Novosphingobium</taxon>
    </lineage>
</organism>
<evidence type="ECO:0000256" key="2">
    <source>
        <dbReference type="ARBA" id="ARBA00022475"/>
    </source>
</evidence>
<comment type="subcellular location">
    <subcellularLocation>
        <location evidence="1">Cell membrane</location>
        <topology evidence="1">Multi-pass membrane protein</topology>
    </subcellularLocation>
</comment>
<dbReference type="HOGENOM" id="CLU_079569_3_0_5"/>
<gene>
    <name evidence="7" type="ORF">Y88_2960</name>
</gene>
<feature type="transmembrane region" description="Helical" evidence="6">
    <location>
        <begin position="33"/>
        <end position="61"/>
    </location>
</feature>
<evidence type="ECO:0000313" key="7">
    <source>
        <dbReference type="EMBL" id="EGD57635.1"/>
    </source>
</evidence>
<evidence type="ECO:0000256" key="3">
    <source>
        <dbReference type="ARBA" id="ARBA00022692"/>
    </source>
</evidence>
<evidence type="ECO:0000256" key="5">
    <source>
        <dbReference type="ARBA" id="ARBA00023136"/>
    </source>
</evidence>
<keyword evidence="5 6" id="KW-0472">Membrane</keyword>
<protein>
    <submittedName>
        <fullName evidence="7">Lysine exporter protein (LYSE/YGGA)</fullName>
    </submittedName>
</protein>
<name>F1ZCM8_9SPHN</name>
<keyword evidence="2" id="KW-1003">Cell membrane</keyword>
<dbReference type="PANTHER" id="PTHR30086">
    <property type="entry name" value="ARGININE EXPORTER PROTEIN ARGO"/>
    <property type="match status" value="1"/>
</dbReference>
<sequence length="202" mass="20674">MLAFLPVAALLSITPGADTLLVLRTAGLAGARAAAFAALGVGLGCMGWGLLVALGLGAVLVASPLAFAWLKAAGALYLAWIGMALLRGGKTSQGPAVEPARRTGALIAFRRGFLTNLLNPKVGVFYLTLLPQFLPQGPGMAMAGLVLAAAHVLVSLLWFAVMIVFAARLAPMLARPAVSRGLDRLCGVVFIGFGAKLALSRA</sequence>
<accession>F1ZCM8</accession>
<proteinExistence type="predicted"/>
<dbReference type="eggNOG" id="COG1280">
    <property type="taxonomic scope" value="Bacteria"/>
</dbReference>
<dbReference type="GO" id="GO:0005886">
    <property type="term" value="C:plasma membrane"/>
    <property type="evidence" value="ECO:0007669"/>
    <property type="project" value="UniProtKB-SubCell"/>
</dbReference>
<dbReference type="EMBL" id="AEWJ01000054">
    <property type="protein sequence ID" value="EGD57635.1"/>
    <property type="molecule type" value="Genomic_DNA"/>
</dbReference>
<comment type="caution">
    <text evidence="7">The sequence shown here is derived from an EMBL/GenBank/DDBJ whole genome shotgun (WGS) entry which is preliminary data.</text>
</comment>
<reference evidence="7 8" key="1">
    <citation type="journal article" date="2012" name="J. Bacteriol.">
        <title>Draft Genome Sequence of Novosphingobium nitrogenifigens Y88T.</title>
        <authorList>
            <person name="Strabala T.J."/>
            <person name="Macdonald L."/>
            <person name="Liu V."/>
            <person name="Smit A.M."/>
        </authorList>
    </citation>
    <scope>NUCLEOTIDE SEQUENCE [LARGE SCALE GENOMIC DNA]</scope>
    <source>
        <strain evidence="7 8">DSM 19370</strain>
    </source>
</reference>
<evidence type="ECO:0000256" key="1">
    <source>
        <dbReference type="ARBA" id="ARBA00004651"/>
    </source>
</evidence>
<dbReference type="Proteomes" id="UP000004728">
    <property type="component" value="Unassembled WGS sequence"/>
</dbReference>